<evidence type="ECO:0000313" key="8">
    <source>
        <dbReference type="Proteomes" id="UP000289340"/>
    </source>
</evidence>
<dbReference type="AlphaFoldDB" id="A0A445HJ83"/>
<dbReference type="GO" id="GO:0015250">
    <property type="term" value="F:water channel activity"/>
    <property type="evidence" value="ECO:0007669"/>
    <property type="project" value="TreeGrafter"/>
</dbReference>
<feature type="transmembrane region" description="Helical" evidence="6">
    <location>
        <begin position="138"/>
        <end position="155"/>
    </location>
</feature>
<dbReference type="PRINTS" id="PR00783">
    <property type="entry name" value="MINTRINSICP"/>
</dbReference>
<dbReference type="GO" id="GO:0016020">
    <property type="term" value="C:membrane"/>
    <property type="evidence" value="ECO:0007669"/>
    <property type="project" value="UniProtKB-SubCell"/>
</dbReference>
<protein>
    <submittedName>
        <fullName evidence="7">Putative aquaporin TIP5-1</fullName>
    </submittedName>
</protein>
<dbReference type="InterPro" id="IPR000425">
    <property type="entry name" value="MIP"/>
</dbReference>
<dbReference type="PANTHER" id="PTHR45665">
    <property type="entry name" value="AQUAPORIN-8"/>
    <property type="match status" value="1"/>
</dbReference>
<dbReference type="SUPFAM" id="SSF81338">
    <property type="entry name" value="Aquaporin-like"/>
    <property type="match status" value="1"/>
</dbReference>
<keyword evidence="8" id="KW-1185">Reference proteome</keyword>
<dbReference type="InterPro" id="IPR034294">
    <property type="entry name" value="Aquaporin_transptr"/>
</dbReference>
<keyword evidence="2 5" id="KW-0812">Transmembrane</keyword>
<comment type="subcellular location">
    <subcellularLocation>
        <location evidence="1">Membrane</location>
        <topology evidence="1">Multi-pass membrane protein</topology>
    </subcellularLocation>
</comment>
<reference evidence="7 8" key="1">
    <citation type="submission" date="2018-09" db="EMBL/GenBank/DDBJ databases">
        <title>A high-quality reference genome of wild soybean provides a powerful tool to mine soybean genomes.</title>
        <authorList>
            <person name="Xie M."/>
            <person name="Chung C.Y.L."/>
            <person name="Li M.-W."/>
            <person name="Wong F.-L."/>
            <person name="Chan T.-F."/>
            <person name="Lam H.-M."/>
        </authorList>
    </citation>
    <scope>NUCLEOTIDE SEQUENCE [LARGE SCALE GENOMIC DNA]</scope>
    <source>
        <strain evidence="8">cv. W05</strain>
        <tissue evidence="7">Hypocotyl of etiolated seedlings</tissue>
    </source>
</reference>
<evidence type="ECO:0000313" key="7">
    <source>
        <dbReference type="EMBL" id="RZB73700.1"/>
    </source>
</evidence>
<evidence type="ECO:0000256" key="6">
    <source>
        <dbReference type="SAM" id="Phobius"/>
    </source>
</evidence>
<proteinExistence type="inferred from homology"/>
<comment type="caution">
    <text evidence="7">The sequence shown here is derived from an EMBL/GenBank/DDBJ whole genome shotgun (WGS) entry which is preliminary data.</text>
</comment>
<evidence type="ECO:0000256" key="3">
    <source>
        <dbReference type="ARBA" id="ARBA00022989"/>
    </source>
</evidence>
<evidence type="ECO:0000256" key="2">
    <source>
        <dbReference type="ARBA" id="ARBA00022692"/>
    </source>
</evidence>
<dbReference type="Pfam" id="PF00230">
    <property type="entry name" value="MIP"/>
    <property type="match status" value="1"/>
</dbReference>
<organism evidence="7 8">
    <name type="scientific">Glycine soja</name>
    <name type="common">Wild soybean</name>
    <dbReference type="NCBI Taxonomy" id="3848"/>
    <lineage>
        <taxon>Eukaryota</taxon>
        <taxon>Viridiplantae</taxon>
        <taxon>Streptophyta</taxon>
        <taxon>Embryophyta</taxon>
        <taxon>Tracheophyta</taxon>
        <taxon>Spermatophyta</taxon>
        <taxon>Magnoliopsida</taxon>
        <taxon>eudicotyledons</taxon>
        <taxon>Gunneridae</taxon>
        <taxon>Pentapetalae</taxon>
        <taxon>rosids</taxon>
        <taxon>fabids</taxon>
        <taxon>Fabales</taxon>
        <taxon>Fabaceae</taxon>
        <taxon>Papilionoideae</taxon>
        <taxon>50 kb inversion clade</taxon>
        <taxon>NPAAA clade</taxon>
        <taxon>indigoferoid/millettioid clade</taxon>
        <taxon>Phaseoleae</taxon>
        <taxon>Glycine</taxon>
        <taxon>Glycine subgen. Soja</taxon>
    </lineage>
</organism>
<evidence type="ECO:0000256" key="4">
    <source>
        <dbReference type="ARBA" id="ARBA00023136"/>
    </source>
</evidence>
<feature type="transmembrane region" description="Helical" evidence="6">
    <location>
        <begin position="65"/>
        <end position="84"/>
    </location>
</feature>
<dbReference type="EMBL" id="QZWG01000012">
    <property type="protein sequence ID" value="RZB73700.1"/>
    <property type="molecule type" value="Genomic_DNA"/>
</dbReference>
<dbReference type="PANTHER" id="PTHR45665:SF27">
    <property type="entry name" value="AQUAPORIN TIP5-1-RELATED"/>
    <property type="match status" value="1"/>
</dbReference>
<gene>
    <name evidence="7" type="ORF">D0Y65_033042</name>
</gene>
<keyword evidence="5" id="KW-0813">Transport</keyword>
<dbReference type="Gene3D" id="1.20.1080.10">
    <property type="entry name" value="Glycerol uptake facilitator protein"/>
    <property type="match status" value="1"/>
</dbReference>
<sequence>MASPLPNLHLAIHAGDMHAWWHFPRTKQSPIGKSLQTTPFREIVCKKTPKRQFAGAGMPSPCSNIASVLEGILTFVLVYTVYAARDPRHGPMSSTGILVVGLMAGASVLATAPFSGGSMNPACAFGSAAIAGSFRNQGVYWVGPLIGATIAGLLYDNVLFRSQPTDSIQGIGV</sequence>
<comment type="similarity">
    <text evidence="5">Belongs to the MIP/aquaporin (TC 1.A.8) family.</text>
</comment>
<evidence type="ECO:0000256" key="5">
    <source>
        <dbReference type="RuleBase" id="RU000477"/>
    </source>
</evidence>
<evidence type="ECO:0000256" key="1">
    <source>
        <dbReference type="ARBA" id="ARBA00004141"/>
    </source>
</evidence>
<keyword evidence="4 6" id="KW-0472">Membrane</keyword>
<dbReference type="InterPro" id="IPR023271">
    <property type="entry name" value="Aquaporin-like"/>
</dbReference>
<accession>A0A445HJ83</accession>
<name>A0A445HJ83_GLYSO</name>
<keyword evidence="3 6" id="KW-1133">Transmembrane helix</keyword>
<dbReference type="Proteomes" id="UP000289340">
    <property type="component" value="Chromosome 12"/>
</dbReference>
<feature type="transmembrane region" description="Helical" evidence="6">
    <location>
        <begin position="96"/>
        <end position="118"/>
    </location>
</feature>